<sequence>MMRKPPLHDRMSRSASYHSASTEPCEAWPGPLALTIVTDFLCSAWRMTQNQRLSYQEHGIDNVIKQEVCRQASFLNSQSVTVNQSLMVYRSRKPYESEEGQ</sequence>
<evidence type="ECO:0000313" key="3">
    <source>
        <dbReference type="Proteomes" id="UP001519460"/>
    </source>
</evidence>
<gene>
    <name evidence="2" type="ORF">BaRGS_00028316</name>
</gene>
<reference evidence="2 3" key="1">
    <citation type="journal article" date="2023" name="Sci. Data">
        <title>Genome assembly of the Korean intertidal mud-creeper Batillaria attramentaria.</title>
        <authorList>
            <person name="Patra A.K."/>
            <person name="Ho P.T."/>
            <person name="Jun S."/>
            <person name="Lee S.J."/>
            <person name="Kim Y."/>
            <person name="Won Y.J."/>
        </authorList>
    </citation>
    <scope>NUCLEOTIDE SEQUENCE [LARGE SCALE GENOMIC DNA]</scope>
    <source>
        <strain evidence="2">Wonlab-2016</strain>
    </source>
</reference>
<organism evidence="2 3">
    <name type="scientific">Batillaria attramentaria</name>
    <dbReference type="NCBI Taxonomy" id="370345"/>
    <lineage>
        <taxon>Eukaryota</taxon>
        <taxon>Metazoa</taxon>
        <taxon>Spiralia</taxon>
        <taxon>Lophotrochozoa</taxon>
        <taxon>Mollusca</taxon>
        <taxon>Gastropoda</taxon>
        <taxon>Caenogastropoda</taxon>
        <taxon>Sorbeoconcha</taxon>
        <taxon>Cerithioidea</taxon>
        <taxon>Batillariidae</taxon>
        <taxon>Batillaria</taxon>
    </lineage>
</organism>
<evidence type="ECO:0000313" key="2">
    <source>
        <dbReference type="EMBL" id="KAK7480397.1"/>
    </source>
</evidence>
<feature type="region of interest" description="Disordered" evidence="1">
    <location>
        <begin position="1"/>
        <end position="26"/>
    </location>
</feature>
<name>A0ABD0JZC4_9CAEN</name>
<dbReference type="EMBL" id="JACVVK020000282">
    <property type="protein sequence ID" value="KAK7480397.1"/>
    <property type="molecule type" value="Genomic_DNA"/>
</dbReference>
<comment type="caution">
    <text evidence="2">The sequence shown here is derived from an EMBL/GenBank/DDBJ whole genome shotgun (WGS) entry which is preliminary data.</text>
</comment>
<keyword evidence="3" id="KW-1185">Reference proteome</keyword>
<feature type="compositionally biased region" description="Polar residues" evidence="1">
    <location>
        <begin position="13"/>
        <end position="22"/>
    </location>
</feature>
<dbReference type="Proteomes" id="UP001519460">
    <property type="component" value="Unassembled WGS sequence"/>
</dbReference>
<feature type="compositionally biased region" description="Basic and acidic residues" evidence="1">
    <location>
        <begin position="1"/>
        <end position="12"/>
    </location>
</feature>
<evidence type="ECO:0000256" key="1">
    <source>
        <dbReference type="SAM" id="MobiDB-lite"/>
    </source>
</evidence>
<accession>A0ABD0JZC4</accession>
<proteinExistence type="predicted"/>
<protein>
    <submittedName>
        <fullName evidence="2">Uncharacterized protein</fullName>
    </submittedName>
</protein>
<dbReference type="AlphaFoldDB" id="A0ABD0JZC4"/>